<evidence type="ECO:0000313" key="8">
    <source>
        <dbReference type="Proteomes" id="UP001320209"/>
    </source>
</evidence>
<keyword evidence="4 6" id="KW-1133">Transmembrane helix</keyword>
<feature type="transmembrane region" description="Helical" evidence="6">
    <location>
        <begin position="151"/>
        <end position="175"/>
    </location>
</feature>
<keyword evidence="8" id="KW-1185">Reference proteome</keyword>
<evidence type="ECO:0000256" key="2">
    <source>
        <dbReference type="ARBA" id="ARBA00022448"/>
    </source>
</evidence>
<dbReference type="Gene3D" id="1.20.1250.20">
    <property type="entry name" value="MFS general substrate transporter like domains"/>
    <property type="match status" value="2"/>
</dbReference>
<evidence type="ECO:0000313" key="7">
    <source>
        <dbReference type="EMBL" id="BDB95880.1"/>
    </source>
</evidence>
<dbReference type="InterPro" id="IPR036259">
    <property type="entry name" value="MFS_trans_sf"/>
</dbReference>
<feature type="transmembrane region" description="Helical" evidence="6">
    <location>
        <begin position="309"/>
        <end position="328"/>
    </location>
</feature>
<evidence type="ECO:0000256" key="4">
    <source>
        <dbReference type="ARBA" id="ARBA00022989"/>
    </source>
</evidence>
<protein>
    <submittedName>
        <fullName evidence="7">Integral membrane signal transducer protein</fullName>
    </submittedName>
</protein>
<keyword evidence="3 6" id="KW-0812">Transmembrane</keyword>
<feature type="transmembrane region" description="Helical" evidence="6">
    <location>
        <begin position="334"/>
        <end position="359"/>
    </location>
</feature>
<evidence type="ECO:0000256" key="1">
    <source>
        <dbReference type="ARBA" id="ARBA00004141"/>
    </source>
</evidence>
<name>A0ABM7V7Z7_9PROT</name>
<evidence type="ECO:0000256" key="5">
    <source>
        <dbReference type="ARBA" id="ARBA00023136"/>
    </source>
</evidence>
<feature type="transmembrane region" description="Helical" evidence="6">
    <location>
        <begin position="181"/>
        <end position="204"/>
    </location>
</feature>
<dbReference type="PANTHER" id="PTHR12778:SF10">
    <property type="entry name" value="MAJOR FACILITATOR SUPERFAMILY DOMAIN-CONTAINING PROTEIN 3"/>
    <property type="match status" value="1"/>
</dbReference>
<dbReference type="Proteomes" id="UP001320209">
    <property type="component" value="Chromosome"/>
</dbReference>
<evidence type="ECO:0000256" key="3">
    <source>
        <dbReference type="ARBA" id="ARBA00022692"/>
    </source>
</evidence>
<gene>
    <name evidence="7" type="ORF">HYD_0130</name>
</gene>
<dbReference type="InterPro" id="IPR004752">
    <property type="entry name" value="AmpG_permease/AT-1"/>
</dbReference>
<feature type="transmembrane region" description="Helical" evidence="6">
    <location>
        <begin position="109"/>
        <end position="130"/>
    </location>
</feature>
<reference evidence="7" key="1">
    <citation type="submission" date="2021-10" db="EMBL/GenBank/DDBJ databases">
        <title>Genome Sequence of The Candidatus Hydrogeosomobacter endosymbioticus, an Intracellular Bacterial Symbiont of the Anaerobic Ciliate GW7.</title>
        <authorList>
            <person name="Shiohama Y."/>
            <person name="Shinzato N."/>
        </authorList>
    </citation>
    <scope>NUCLEOTIDE SEQUENCE [LARGE SCALE GENOMIC DNA]</scope>
    <source>
        <strain evidence="7">200920</strain>
    </source>
</reference>
<dbReference type="EMBL" id="AP025225">
    <property type="protein sequence ID" value="BDB95880.1"/>
    <property type="molecule type" value="Genomic_DNA"/>
</dbReference>
<accession>A0ABM7V7Z7</accession>
<keyword evidence="5 6" id="KW-0472">Membrane</keyword>
<feature type="transmembrane region" description="Helical" evidence="6">
    <location>
        <begin position="401"/>
        <end position="421"/>
    </location>
</feature>
<feature type="transmembrane region" description="Helical" evidence="6">
    <location>
        <begin position="84"/>
        <end position="103"/>
    </location>
</feature>
<sequence>MWKFTQVAIRVSRFVHIASLGFSSGVPFYVIASVISLWLADCGVSKKMIGIFSIASVPYAFRIFIGPVIDSVRIPFLPFGKRKNWALIAQFMVASGLVSMSFLDPVSQLWRLFCVCMFIAMSAACMDTALEAYRIEFTISKKLALNLKPHAYQFSSAGVAMVGARIGMWSVGVIALSSAHYFSWAVAFRVIALLMLACAASLLFGEEPEFNPSSTRATNRFINIFTSIKDSFCHFYINGSIARIIVAIISYKVLSMVFIREMWSPFLIESGYTKMEIAAIDKNIGTVAAIIGVSACAYIVTVMRVRAQIVLLLALHAVLTVLLIAHCYCGRNFALLVACIVMKQLVGGIGAAGGAGYIASICFPPNTAVQHSIFSSVSAAVRVAVSVFAGFCADNLSWQKFFMVSFVICAISSVFAMRSVFPETIKAQR</sequence>
<evidence type="ECO:0000256" key="6">
    <source>
        <dbReference type="SAM" id="Phobius"/>
    </source>
</evidence>
<dbReference type="SUPFAM" id="SSF103473">
    <property type="entry name" value="MFS general substrate transporter"/>
    <property type="match status" value="1"/>
</dbReference>
<feature type="transmembrane region" description="Helical" evidence="6">
    <location>
        <begin position="51"/>
        <end position="72"/>
    </location>
</feature>
<organism evidence="7 8">
    <name type="scientific">Candidatus Hydrogenosomobacter endosymbioticus</name>
    <dbReference type="NCBI Taxonomy" id="2558174"/>
    <lineage>
        <taxon>Bacteria</taxon>
        <taxon>Pseudomonadati</taxon>
        <taxon>Pseudomonadota</taxon>
        <taxon>Alphaproteobacteria</taxon>
        <taxon>Holosporales</taxon>
        <taxon>Holosporaceae</taxon>
        <taxon>Candidatus Hydrogenosomobacter</taxon>
    </lineage>
</organism>
<proteinExistence type="predicted"/>
<comment type="subcellular location">
    <subcellularLocation>
        <location evidence="1">Membrane</location>
        <topology evidence="1">Multi-pass membrane protein</topology>
    </subcellularLocation>
</comment>
<feature type="transmembrane region" description="Helical" evidence="6">
    <location>
        <begin position="283"/>
        <end position="302"/>
    </location>
</feature>
<dbReference type="RefSeq" id="WP_236865093.1">
    <property type="nucleotide sequence ID" value="NZ_AP025225.1"/>
</dbReference>
<dbReference type="PANTHER" id="PTHR12778">
    <property type="entry name" value="SOLUTE CARRIER FAMILY 33 ACETYL-COA TRANSPORTER -RELATED"/>
    <property type="match status" value="1"/>
</dbReference>
<feature type="transmembrane region" description="Helical" evidence="6">
    <location>
        <begin position="244"/>
        <end position="263"/>
    </location>
</feature>
<keyword evidence="2" id="KW-0813">Transport</keyword>
<feature type="transmembrane region" description="Helical" evidence="6">
    <location>
        <begin position="20"/>
        <end position="39"/>
    </location>
</feature>